<dbReference type="GO" id="GO:0034098">
    <property type="term" value="C:VCP-NPL4-UFD1 AAA ATPase complex"/>
    <property type="evidence" value="ECO:0007669"/>
    <property type="project" value="TreeGrafter"/>
</dbReference>
<dbReference type="PANTHER" id="PTHR23077">
    <property type="entry name" value="AAA-FAMILY ATPASE"/>
    <property type="match status" value="1"/>
</dbReference>
<dbReference type="InterPro" id="IPR000082">
    <property type="entry name" value="SEA_dom"/>
</dbReference>
<evidence type="ECO:0000256" key="2">
    <source>
        <dbReference type="ARBA" id="ARBA00022840"/>
    </source>
</evidence>
<dbReference type="InterPro" id="IPR050168">
    <property type="entry name" value="AAA_ATPase_domain"/>
</dbReference>
<comment type="caution">
    <text evidence="4">The sequence shown here is derived from an EMBL/GenBank/DDBJ whole genome shotgun (WGS) entry which is preliminary data.</text>
</comment>
<organism evidence="4 5">
    <name type="scientific">Artemia franciscana</name>
    <name type="common">Brine shrimp</name>
    <name type="synonym">Artemia sanfranciscana</name>
    <dbReference type="NCBI Taxonomy" id="6661"/>
    <lineage>
        <taxon>Eukaryota</taxon>
        <taxon>Metazoa</taxon>
        <taxon>Ecdysozoa</taxon>
        <taxon>Arthropoda</taxon>
        <taxon>Crustacea</taxon>
        <taxon>Branchiopoda</taxon>
        <taxon>Anostraca</taxon>
        <taxon>Artemiidae</taxon>
        <taxon>Artemia</taxon>
    </lineage>
</organism>
<keyword evidence="1" id="KW-0547">Nucleotide-binding</keyword>
<keyword evidence="2" id="KW-0067">ATP-binding</keyword>
<dbReference type="GO" id="GO:0016887">
    <property type="term" value="F:ATP hydrolysis activity"/>
    <property type="evidence" value="ECO:0007669"/>
    <property type="project" value="InterPro"/>
</dbReference>
<dbReference type="GO" id="GO:0030970">
    <property type="term" value="P:retrograde protein transport, ER to cytosol"/>
    <property type="evidence" value="ECO:0007669"/>
    <property type="project" value="TreeGrafter"/>
</dbReference>
<reference evidence="4" key="1">
    <citation type="submission" date="2023-07" db="EMBL/GenBank/DDBJ databases">
        <title>Chromosome-level genome assembly of Artemia franciscana.</title>
        <authorList>
            <person name="Jo E."/>
        </authorList>
    </citation>
    <scope>NUCLEOTIDE SEQUENCE</scope>
    <source>
        <tissue evidence="4">Whole body</tissue>
    </source>
</reference>
<dbReference type="GO" id="GO:0097352">
    <property type="term" value="P:autophagosome maturation"/>
    <property type="evidence" value="ECO:0007669"/>
    <property type="project" value="TreeGrafter"/>
</dbReference>
<proteinExistence type="predicted"/>
<dbReference type="GO" id="GO:0051228">
    <property type="term" value="P:mitotic spindle disassembly"/>
    <property type="evidence" value="ECO:0007669"/>
    <property type="project" value="TreeGrafter"/>
</dbReference>
<dbReference type="EMBL" id="JAVRJZ010000008">
    <property type="protein sequence ID" value="KAK2719794.1"/>
    <property type="molecule type" value="Genomic_DNA"/>
</dbReference>
<dbReference type="Pfam" id="PF00004">
    <property type="entry name" value="AAA"/>
    <property type="match status" value="2"/>
</dbReference>
<keyword evidence="5" id="KW-1185">Reference proteome</keyword>
<dbReference type="InterPro" id="IPR003959">
    <property type="entry name" value="ATPase_AAA_core"/>
</dbReference>
<evidence type="ECO:0000313" key="5">
    <source>
        <dbReference type="Proteomes" id="UP001187531"/>
    </source>
</evidence>
<dbReference type="EMBL" id="JAVRJZ010000008">
    <property type="protein sequence ID" value="KAK2719795.1"/>
    <property type="molecule type" value="Genomic_DNA"/>
</dbReference>
<dbReference type="SMART" id="SM00382">
    <property type="entry name" value="AAA"/>
    <property type="match status" value="2"/>
</dbReference>
<feature type="domain" description="SEA" evidence="3">
    <location>
        <begin position="710"/>
        <end position="732"/>
    </location>
</feature>
<dbReference type="PROSITE" id="PS50024">
    <property type="entry name" value="SEA"/>
    <property type="match status" value="1"/>
</dbReference>
<dbReference type="Gene3D" id="1.10.8.60">
    <property type="match status" value="2"/>
</dbReference>
<dbReference type="GO" id="GO:0005634">
    <property type="term" value="C:nucleus"/>
    <property type="evidence" value="ECO:0007669"/>
    <property type="project" value="TreeGrafter"/>
</dbReference>
<dbReference type="FunFam" id="1.10.8.60:FF:000038">
    <property type="entry name" value="spermatogenesis-associated protein 5-like protein 1"/>
    <property type="match status" value="1"/>
</dbReference>
<dbReference type="AlphaFoldDB" id="A0AA88I1A4"/>
<gene>
    <name evidence="4" type="ORF">QYM36_005311</name>
</gene>
<evidence type="ECO:0000256" key="1">
    <source>
        <dbReference type="ARBA" id="ARBA00022741"/>
    </source>
</evidence>
<evidence type="ECO:0000259" key="3">
    <source>
        <dbReference type="PROSITE" id="PS50024"/>
    </source>
</evidence>
<dbReference type="InterPro" id="IPR041569">
    <property type="entry name" value="AAA_lid_3"/>
</dbReference>
<dbReference type="FunFam" id="3.40.50.300:FF:001921">
    <property type="entry name" value="AAA ATPase domain-containing protein"/>
    <property type="match status" value="1"/>
</dbReference>
<accession>A0AA88I1A4</accession>
<dbReference type="SUPFAM" id="SSF52540">
    <property type="entry name" value="P-loop containing nucleoside triphosphate hydrolases"/>
    <property type="match status" value="2"/>
</dbReference>
<dbReference type="GO" id="GO:0005524">
    <property type="term" value="F:ATP binding"/>
    <property type="evidence" value="ECO:0007669"/>
    <property type="project" value="UniProtKB-KW"/>
</dbReference>
<dbReference type="InterPro" id="IPR003960">
    <property type="entry name" value="ATPase_AAA_CS"/>
</dbReference>
<dbReference type="GO" id="GO:0005829">
    <property type="term" value="C:cytosol"/>
    <property type="evidence" value="ECO:0007669"/>
    <property type="project" value="TreeGrafter"/>
</dbReference>
<sequence length="732" mass="82151">MLKILNGSDCLILSPHRYVKEQALFSRTILGSYFVVKVNVETQFICKVFVDETLCSNYALIGNMVTQTLCKNERSISNFSLSERCEKVILTQNLKVNLIFRSVGHIRKWKGNFRQAGLIQQIMSGFIFKEDFYLTIRHQPIAKQNGLDFIYIKETEARCQFCKINSSTRIEIVEMFLFDHIMQHICLDKHFIPGVDAEVSTAINVIDSAFNDSKRLWKGILLWGPSGCGREILPLEIAKRKCMYLMEVKCDSISSSYVGESENKLKEILQNAKDYSQIHPVVLFIENVESICPKWTSASMHRRRIASQLLSGIDSIKIEDRVFVIGSSEYPGGIEPLLRRHGRLDKEIYVGMPTIEARYALLEHFMEELSLNKAIELDFKEVAEKLVGYNRNDIERLVGTVSLEEKTDCICKEDFLKAMHTVGPSLRKSDNLGIVDHIKTLWNEVGGLERAKLAIKKAVEWPLKYPEAFARFGIPKPKGILLYGPPGCGKSLLVRAAATECNAAFLSVKASEIFSCFVGDSEKLIASLFSKARLMAPCILFLDELDSIVGSRESAGRIQSTQQGIISTLLQEVDGITATSASICNKELEGISDSDNDNKTKIQLNIVPSEGVILIGATNQPDKIDSALLRPGRLDTHVYVPPPDFPARIDILKIATKVMPLHNVDIEKIADLTDGYSGADLKLLCKEAGLIALSEDFNCEQIDMKHFEKATENVRSSISVSDIQYYESYSNR</sequence>
<dbReference type="GO" id="GO:0031593">
    <property type="term" value="F:polyubiquitin modification-dependent protein binding"/>
    <property type="evidence" value="ECO:0007669"/>
    <property type="project" value="TreeGrafter"/>
</dbReference>
<evidence type="ECO:0000313" key="4">
    <source>
        <dbReference type="EMBL" id="KAK2719795.1"/>
    </source>
</evidence>
<dbReference type="InterPro" id="IPR027417">
    <property type="entry name" value="P-loop_NTPase"/>
</dbReference>
<dbReference type="Proteomes" id="UP001187531">
    <property type="component" value="Unassembled WGS sequence"/>
</dbReference>
<dbReference type="Pfam" id="PF17862">
    <property type="entry name" value="AAA_lid_3"/>
    <property type="match status" value="1"/>
</dbReference>
<protein>
    <recommendedName>
        <fullName evidence="3">SEA domain-containing protein</fullName>
    </recommendedName>
</protein>
<dbReference type="PANTHER" id="PTHR23077:SF194">
    <property type="entry name" value="ATPASE FAMILY GENE 2 PROTEIN HOMOLOG B"/>
    <property type="match status" value="1"/>
</dbReference>
<name>A0AA88I1A4_ARTSF</name>
<dbReference type="PROSITE" id="PS00674">
    <property type="entry name" value="AAA"/>
    <property type="match status" value="1"/>
</dbReference>
<dbReference type="Gene3D" id="3.40.50.300">
    <property type="entry name" value="P-loop containing nucleotide triphosphate hydrolases"/>
    <property type="match status" value="2"/>
</dbReference>
<dbReference type="InterPro" id="IPR003593">
    <property type="entry name" value="AAA+_ATPase"/>
</dbReference>